<dbReference type="AlphaFoldDB" id="D0LKZ2"/>
<keyword evidence="1" id="KW-1133">Transmembrane helix</keyword>
<name>D0LKZ2_HALO1</name>
<dbReference type="OrthoDB" id="5503649at2"/>
<protein>
    <submittedName>
        <fullName evidence="3">TrkA-N domain protein</fullName>
    </submittedName>
</protein>
<sequence>MPVEFSLRLAPVQRRGLLWRGLILALVFGCGFAAFLLGAGVSERPGIPESDLFTKFYYTISLFVLGGVDLGMPKGGPPTAESLLWFAYFAAPALTTISVIEGILRAMAPERWMLRRLRGHVVIAGAGGIGQLCLRRLRNHDPNLPIVLVELKRDHRAKVALRHQAHLLTGDIRASSVLDNLNLERARRVFLLTGDDFANLDAAAKIIHRVPALAEKTVVHVSDLHFLRVVGDTRVARECATFNSHDIAASHLVETELSAHFDRTEAHDVVVIAGFGRFGQSVLAALQERAAGSFVRVIIMDLEAGMRVAVFAEQVGFCDFYEREVVEGDLRDPRLWHEVADFEVRAPVFILGCGNDSANLRAARWVKQRHPEAYVVARTFTRSPFADDLAEEGNFSVFSVDGLVARSMPPSWFYSARPSRRSQASRGS</sequence>
<dbReference type="InterPro" id="IPR003148">
    <property type="entry name" value="RCK_N"/>
</dbReference>
<accession>D0LKZ2</accession>
<keyword evidence="4" id="KW-1185">Reference proteome</keyword>
<evidence type="ECO:0000313" key="3">
    <source>
        <dbReference type="EMBL" id="ACY16712.1"/>
    </source>
</evidence>
<dbReference type="RefSeq" id="WP_012829310.1">
    <property type="nucleotide sequence ID" value="NC_013440.1"/>
</dbReference>
<evidence type="ECO:0000259" key="2">
    <source>
        <dbReference type="PROSITE" id="PS51201"/>
    </source>
</evidence>
<dbReference type="Proteomes" id="UP000001880">
    <property type="component" value="Chromosome"/>
</dbReference>
<dbReference type="PANTHER" id="PTHR43833">
    <property type="entry name" value="POTASSIUM CHANNEL PROTEIN 2-RELATED-RELATED"/>
    <property type="match status" value="1"/>
</dbReference>
<feature type="transmembrane region" description="Helical" evidence="1">
    <location>
        <begin position="84"/>
        <end position="108"/>
    </location>
</feature>
<organism evidence="3 4">
    <name type="scientific">Haliangium ochraceum (strain DSM 14365 / JCM 11303 / SMP-2)</name>
    <dbReference type="NCBI Taxonomy" id="502025"/>
    <lineage>
        <taxon>Bacteria</taxon>
        <taxon>Pseudomonadati</taxon>
        <taxon>Myxococcota</taxon>
        <taxon>Polyangia</taxon>
        <taxon>Haliangiales</taxon>
        <taxon>Kofleriaceae</taxon>
        <taxon>Haliangium</taxon>
    </lineage>
</organism>
<gene>
    <name evidence="3" type="ordered locus">Hoch_4215</name>
</gene>
<keyword evidence="1" id="KW-0472">Membrane</keyword>
<dbReference type="EMBL" id="CP001804">
    <property type="protein sequence ID" value="ACY16712.1"/>
    <property type="molecule type" value="Genomic_DNA"/>
</dbReference>
<dbReference type="PROSITE" id="PS51201">
    <property type="entry name" value="RCK_N"/>
    <property type="match status" value="1"/>
</dbReference>
<dbReference type="HOGENOM" id="CLU_668686_0_0_7"/>
<evidence type="ECO:0000313" key="4">
    <source>
        <dbReference type="Proteomes" id="UP000001880"/>
    </source>
</evidence>
<dbReference type="SUPFAM" id="SSF51735">
    <property type="entry name" value="NAD(P)-binding Rossmann-fold domains"/>
    <property type="match status" value="2"/>
</dbReference>
<feature type="domain" description="RCK N-terminal" evidence="2">
    <location>
        <begin position="118"/>
        <end position="241"/>
    </location>
</feature>
<reference evidence="3 4" key="1">
    <citation type="journal article" date="2010" name="Stand. Genomic Sci.">
        <title>Complete genome sequence of Haliangium ochraceum type strain (SMP-2).</title>
        <authorList>
            <consortium name="US DOE Joint Genome Institute (JGI-PGF)"/>
            <person name="Ivanova N."/>
            <person name="Daum C."/>
            <person name="Lang E."/>
            <person name="Abt B."/>
            <person name="Kopitz M."/>
            <person name="Saunders E."/>
            <person name="Lapidus A."/>
            <person name="Lucas S."/>
            <person name="Glavina Del Rio T."/>
            <person name="Nolan M."/>
            <person name="Tice H."/>
            <person name="Copeland A."/>
            <person name="Cheng J.F."/>
            <person name="Chen F."/>
            <person name="Bruce D."/>
            <person name="Goodwin L."/>
            <person name="Pitluck S."/>
            <person name="Mavromatis K."/>
            <person name="Pati A."/>
            <person name="Mikhailova N."/>
            <person name="Chen A."/>
            <person name="Palaniappan K."/>
            <person name="Land M."/>
            <person name="Hauser L."/>
            <person name="Chang Y.J."/>
            <person name="Jeffries C.D."/>
            <person name="Detter J.C."/>
            <person name="Brettin T."/>
            <person name="Rohde M."/>
            <person name="Goker M."/>
            <person name="Bristow J."/>
            <person name="Markowitz V."/>
            <person name="Eisen J.A."/>
            <person name="Hugenholtz P."/>
            <person name="Kyrpides N.C."/>
            <person name="Klenk H.P."/>
        </authorList>
    </citation>
    <scope>NUCLEOTIDE SEQUENCE [LARGE SCALE GENOMIC DNA]</scope>
    <source>
        <strain evidence="4">DSM 14365 / CIP 107738 / JCM 11303 / AJ 13395 / SMP-2</strain>
    </source>
</reference>
<feature type="transmembrane region" description="Helical" evidence="1">
    <location>
        <begin position="17"/>
        <end position="40"/>
    </location>
</feature>
<dbReference type="eggNOG" id="COG1226">
    <property type="taxonomic scope" value="Bacteria"/>
</dbReference>
<evidence type="ECO:0000256" key="1">
    <source>
        <dbReference type="SAM" id="Phobius"/>
    </source>
</evidence>
<dbReference type="STRING" id="502025.Hoch_4215"/>
<dbReference type="InterPro" id="IPR050721">
    <property type="entry name" value="Trk_Ktr_HKT_K-transport"/>
</dbReference>
<dbReference type="Pfam" id="PF02254">
    <property type="entry name" value="TrkA_N"/>
    <property type="match status" value="2"/>
</dbReference>
<dbReference type="Gene3D" id="3.40.50.720">
    <property type="entry name" value="NAD(P)-binding Rossmann-like Domain"/>
    <property type="match status" value="2"/>
</dbReference>
<dbReference type="GO" id="GO:0006813">
    <property type="term" value="P:potassium ion transport"/>
    <property type="evidence" value="ECO:0007669"/>
    <property type="project" value="InterPro"/>
</dbReference>
<keyword evidence="1" id="KW-0812">Transmembrane</keyword>
<proteinExistence type="predicted"/>
<dbReference type="InterPro" id="IPR036291">
    <property type="entry name" value="NAD(P)-bd_dom_sf"/>
</dbReference>
<dbReference type="KEGG" id="hoh:Hoch_4215"/>